<protein>
    <submittedName>
        <fullName evidence="1">Uncharacterized protein</fullName>
    </submittedName>
</protein>
<sequence length="184" mass="19464">MPSVDFFSLGNSSLSGPSSGKYKAVLLNIGAGKIVIVPAQTTNMNAENLVDFEAGTKLINIGVGNVAGGPWQMTSFNSSNVYMRFALFDSAGVPWFLHDIGALQTQYSVGSITIDLVSGVATTLQASGNYAFDGSAYTWRGIFFNKPTNFNVNGPLKLGVCGTNATQNNGNSQYTIINMRVASL</sequence>
<dbReference type="Proteomes" id="UP000250642">
    <property type="component" value="Unassembled WGS sequence"/>
</dbReference>
<comment type="caution">
    <text evidence="1">The sequence shown here is derived from an EMBL/GenBank/DDBJ whole genome shotgun (WGS) entry which is preliminary data.</text>
</comment>
<gene>
    <name evidence="1" type="ORF">DC345_19815</name>
</gene>
<organism evidence="1 2">
    <name type="scientific">Paenibacillus taichungensis</name>
    <dbReference type="NCBI Taxonomy" id="484184"/>
    <lineage>
        <taxon>Bacteria</taxon>
        <taxon>Bacillati</taxon>
        <taxon>Bacillota</taxon>
        <taxon>Bacilli</taxon>
        <taxon>Bacillales</taxon>
        <taxon>Paenibacillaceae</taxon>
        <taxon>Paenibacillus</taxon>
    </lineage>
</organism>
<evidence type="ECO:0000313" key="2">
    <source>
        <dbReference type="Proteomes" id="UP000250642"/>
    </source>
</evidence>
<dbReference type="EMBL" id="QEVW01000012">
    <property type="protein sequence ID" value="RAW13591.1"/>
    <property type="molecule type" value="Genomic_DNA"/>
</dbReference>
<dbReference type="AlphaFoldDB" id="A0A329QNZ1"/>
<evidence type="ECO:0000313" key="1">
    <source>
        <dbReference type="EMBL" id="RAW13591.1"/>
    </source>
</evidence>
<name>A0A329QNZ1_9BACL</name>
<dbReference type="RefSeq" id="WP_113054528.1">
    <property type="nucleotide sequence ID" value="NZ_QEVW01000012.1"/>
</dbReference>
<reference evidence="1 2" key="1">
    <citation type="submission" date="2018-04" db="EMBL/GenBank/DDBJ databases">
        <title>Paenibacillus taichungensis Genome sequencing and assembly.</title>
        <authorList>
            <person name="Xu J."/>
            <person name="Rensing C."/>
            <person name="Mazhar H.S."/>
        </authorList>
    </citation>
    <scope>NUCLEOTIDE SEQUENCE [LARGE SCALE GENOMIC DNA]</scope>
    <source>
        <strain evidence="1 2">NC1</strain>
    </source>
</reference>
<accession>A0A329QNZ1</accession>
<proteinExistence type="predicted"/>